<organism evidence="1 2">
    <name type="scientific">Macroventuria anomochaeta</name>
    <dbReference type="NCBI Taxonomy" id="301207"/>
    <lineage>
        <taxon>Eukaryota</taxon>
        <taxon>Fungi</taxon>
        <taxon>Dikarya</taxon>
        <taxon>Ascomycota</taxon>
        <taxon>Pezizomycotina</taxon>
        <taxon>Dothideomycetes</taxon>
        <taxon>Pleosporomycetidae</taxon>
        <taxon>Pleosporales</taxon>
        <taxon>Pleosporineae</taxon>
        <taxon>Didymellaceae</taxon>
        <taxon>Macroventuria</taxon>
    </lineage>
</organism>
<dbReference type="EMBL" id="MU006704">
    <property type="protein sequence ID" value="KAF2631501.1"/>
    <property type="molecule type" value="Genomic_DNA"/>
</dbReference>
<evidence type="ECO:0000313" key="1">
    <source>
        <dbReference type="EMBL" id="KAF2631501.1"/>
    </source>
</evidence>
<reference evidence="1" key="1">
    <citation type="journal article" date="2020" name="Stud. Mycol.">
        <title>101 Dothideomycetes genomes: a test case for predicting lifestyles and emergence of pathogens.</title>
        <authorList>
            <person name="Haridas S."/>
            <person name="Albert R."/>
            <person name="Binder M."/>
            <person name="Bloem J."/>
            <person name="Labutti K."/>
            <person name="Salamov A."/>
            <person name="Andreopoulos B."/>
            <person name="Baker S."/>
            <person name="Barry K."/>
            <person name="Bills G."/>
            <person name="Bluhm B."/>
            <person name="Cannon C."/>
            <person name="Castanera R."/>
            <person name="Culley D."/>
            <person name="Daum C."/>
            <person name="Ezra D."/>
            <person name="Gonzalez J."/>
            <person name="Henrissat B."/>
            <person name="Kuo A."/>
            <person name="Liang C."/>
            <person name="Lipzen A."/>
            <person name="Lutzoni F."/>
            <person name="Magnuson J."/>
            <person name="Mondo S."/>
            <person name="Nolan M."/>
            <person name="Ohm R."/>
            <person name="Pangilinan J."/>
            <person name="Park H.-J."/>
            <person name="Ramirez L."/>
            <person name="Alfaro M."/>
            <person name="Sun H."/>
            <person name="Tritt A."/>
            <person name="Yoshinaga Y."/>
            <person name="Zwiers L.-H."/>
            <person name="Turgeon B."/>
            <person name="Goodwin S."/>
            <person name="Spatafora J."/>
            <person name="Crous P."/>
            <person name="Grigoriev I."/>
        </authorList>
    </citation>
    <scope>NUCLEOTIDE SEQUENCE</scope>
    <source>
        <strain evidence="1">CBS 525.71</strain>
    </source>
</reference>
<proteinExistence type="predicted"/>
<dbReference type="Proteomes" id="UP000799754">
    <property type="component" value="Unassembled WGS sequence"/>
</dbReference>
<protein>
    <submittedName>
        <fullName evidence="1">PC4-domain-containing protein</fullName>
    </submittedName>
</protein>
<evidence type="ECO:0000313" key="2">
    <source>
        <dbReference type="Proteomes" id="UP000799754"/>
    </source>
</evidence>
<sequence>MTGGFKRGGIRGGGGGGFKKGYAKKRSPGDDDDAPRASKKSKGDDDEEEDAAPVVPKLKTDEDNNPFIALNHSGKRRVTVSDFKGMTLVSIREYWVNDGGELKPGKKGISLSIEQYNALLASAPLLESVLSKKDVQVARPNYEADLNALKPAEEEKEEGQQSIAKVYDDENEE</sequence>
<accession>A0ACB6SBB0</accession>
<keyword evidence="2" id="KW-1185">Reference proteome</keyword>
<comment type="caution">
    <text evidence="1">The sequence shown here is derived from an EMBL/GenBank/DDBJ whole genome shotgun (WGS) entry which is preliminary data.</text>
</comment>
<gene>
    <name evidence="1" type="ORF">BU25DRAFT_454942</name>
</gene>
<name>A0ACB6SBB0_9PLEO</name>